<feature type="non-terminal residue" evidence="1">
    <location>
        <position position="1"/>
    </location>
</feature>
<keyword evidence="2" id="KW-1185">Reference proteome</keyword>
<proteinExistence type="predicted"/>
<dbReference type="EMBL" id="GG683938">
    <property type="protein sequence ID" value="EER01523.1"/>
    <property type="molecule type" value="Genomic_DNA"/>
</dbReference>
<gene>
    <name evidence="1" type="ORF">Pmar_PMAR014982</name>
</gene>
<dbReference type="InParanoid" id="C5LP20"/>
<protein>
    <submittedName>
        <fullName evidence="1">Uncharacterized protein</fullName>
    </submittedName>
</protein>
<organism evidence="2">
    <name type="scientific">Perkinsus marinus (strain ATCC 50983 / TXsc)</name>
    <dbReference type="NCBI Taxonomy" id="423536"/>
    <lineage>
        <taxon>Eukaryota</taxon>
        <taxon>Sar</taxon>
        <taxon>Alveolata</taxon>
        <taxon>Perkinsozoa</taxon>
        <taxon>Perkinsea</taxon>
        <taxon>Perkinsida</taxon>
        <taxon>Perkinsidae</taxon>
        <taxon>Perkinsus</taxon>
    </lineage>
</organism>
<evidence type="ECO:0000313" key="1">
    <source>
        <dbReference type="EMBL" id="EER01523.1"/>
    </source>
</evidence>
<dbReference type="Proteomes" id="UP000007800">
    <property type="component" value="Unassembled WGS sequence"/>
</dbReference>
<reference evidence="1 2" key="1">
    <citation type="submission" date="2008-07" db="EMBL/GenBank/DDBJ databases">
        <authorList>
            <person name="El-Sayed N."/>
            <person name="Caler E."/>
            <person name="Inman J."/>
            <person name="Amedeo P."/>
            <person name="Hass B."/>
            <person name="Wortman J."/>
        </authorList>
    </citation>
    <scope>NUCLEOTIDE SEQUENCE [LARGE SCALE GENOMIC DNA]</scope>
    <source>
        <strain evidence="2">ATCC 50983 / TXsc</strain>
    </source>
</reference>
<evidence type="ECO:0000313" key="2">
    <source>
        <dbReference type="Proteomes" id="UP000007800"/>
    </source>
</evidence>
<dbReference type="RefSeq" id="XP_002768805.1">
    <property type="nucleotide sequence ID" value="XM_002768759.1"/>
</dbReference>
<name>C5LP20_PERM5</name>
<accession>C5LP20</accession>
<dbReference type="GeneID" id="9040042"/>
<feature type="non-terminal residue" evidence="1">
    <location>
        <position position="62"/>
    </location>
</feature>
<sequence length="62" mass="6780">HDQILHSGLDSRGKYWSQSSQALKGVLSNQLFQALSDAADSSTSDGSLLMDQHSELKDIKAY</sequence>
<dbReference type="AlphaFoldDB" id="C5LP20"/>